<protein>
    <submittedName>
        <fullName evidence="1">Uncharacterized protein</fullName>
    </submittedName>
</protein>
<name>A0A2N9XF92_9NEIS</name>
<sequence>MPTIGAKPLNGNRCPITPIKYFETQLSIIIEPDAFISPYNQRASVFFVVILLSNEIAIIDIKVYD</sequence>
<dbReference type="Proteomes" id="UP000229970">
    <property type="component" value="Unassembled WGS sequence"/>
</dbReference>
<gene>
    <name evidence="1" type="ORF">BHC46_07995</name>
</gene>
<dbReference type="AlphaFoldDB" id="A0A2N9XF92"/>
<proteinExistence type="predicted"/>
<organism evidence="1 2">
    <name type="scientific">Snodgrassella alvi</name>
    <dbReference type="NCBI Taxonomy" id="1196083"/>
    <lineage>
        <taxon>Bacteria</taxon>
        <taxon>Pseudomonadati</taxon>
        <taxon>Pseudomonadota</taxon>
        <taxon>Betaproteobacteria</taxon>
        <taxon>Neisseriales</taxon>
        <taxon>Neisseriaceae</taxon>
        <taxon>Snodgrassella</taxon>
    </lineage>
</organism>
<comment type="caution">
    <text evidence="1">The sequence shown here is derived from an EMBL/GenBank/DDBJ whole genome shotgun (WGS) entry which is preliminary data.</text>
</comment>
<evidence type="ECO:0000313" key="1">
    <source>
        <dbReference type="EMBL" id="PIT46979.1"/>
    </source>
</evidence>
<reference evidence="1 2" key="1">
    <citation type="journal article" date="2017" name="MBio">
        <title>Type VI secretion-mediated competition in the bee gut microbiome.</title>
        <authorList>
            <person name="Steele M.I."/>
            <person name="Kwong W.K."/>
            <person name="Powell J.E."/>
            <person name="Whiteley M."/>
            <person name="Moran N.A."/>
        </authorList>
    </citation>
    <scope>NUCLEOTIDE SEQUENCE [LARGE SCALE GENOMIC DNA]</scope>
    <source>
        <strain evidence="1 2">Ruf1-X</strain>
    </source>
</reference>
<evidence type="ECO:0000313" key="2">
    <source>
        <dbReference type="Proteomes" id="UP000229970"/>
    </source>
</evidence>
<dbReference type="EMBL" id="MEIP01000021">
    <property type="protein sequence ID" value="PIT46979.1"/>
    <property type="molecule type" value="Genomic_DNA"/>
</dbReference>
<accession>A0A2N9XF92</accession>